<evidence type="ECO:0000256" key="1">
    <source>
        <dbReference type="ARBA" id="ARBA00007228"/>
    </source>
</evidence>
<evidence type="ECO:0000256" key="4">
    <source>
        <dbReference type="SAM" id="MobiDB-lite"/>
    </source>
</evidence>
<dbReference type="SUPFAM" id="SSF55315">
    <property type="entry name" value="L30e-like"/>
    <property type="match status" value="1"/>
</dbReference>
<dbReference type="GO" id="GO:0032259">
    <property type="term" value="P:methylation"/>
    <property type="evidence" value="ECO:0007669"/>
    <property type="project" value="UniProtKB-KW"/>
</dbReference>
<dbReference type="RefSeq" id="WP_191276167.1">
    <property type="nucleotide sequence ID" value="NZ_BMXJ01000012.1"/>
</dbReference>
<comment type="similarity">
    <text evidence="1">Belongs to the class IV-like SAM-binding methyltransferase superfamily. RNA methyltransferase TrmH family.</text>
</comment>
<dbReference type="CDD" id="cd18103">
    <property type="entry name" value="SpoU-like_RlmB"/>
    <property type="match status" value="1"/>
</dbReference>
<reference evidence="6 7" key="1">
    <citation type="submission" date="2020-10" db="EMBL/GenBank/DDBJ databases">
        <title>Sequencing the genomes of 1000 actinobacteria strains.</title>
        <authorList>
            <person name="Klenk H.-P."/>
        </authorList>
    </citation>
    <scope>NUCLEOTIDE SEQUENCE [LARGE SCALE GENOMIC DNA]</scope>
    <source>
        <strain evidence="6 7">DSM 45157</strain>
    </source>
</reference>
<evidence type="ECO:0000256" key="3">
    <source>
        <dbReference type="ARBA" id="ARBA00022679"/>
    </source>
</evidence>
<dbReference type="InterPro" id="IPR029028">
    <property type="entry name" value="Alpha/beta_knot_MTases"/>
</dbReference>
<dbReference type="InterPro" id="IPR001537">
    <property type="entry name" value="SpoU_MeTrfase"/>
</dbReference>
<feature type="domain" description="RNA 2-O ribose methyltransferase substrate binding" evidence="5">
    <location>
        <begin position="77"/>
        <end position="158"/>
    </location>
</feature>
<protein>
    <submittedName>
        <fullName evidence="6">23S rRNA (Guanosine2251-2'-O)-methyltransferase</fullName>
        <ecNumber evidence="6">2.1.1.185</ecNumber>
    </submittedName>
</protein>
<name>A0ABR9HAW0_9ACTN</name>
<sequence length="326" mass="34432">MPAKKSKKGPTKGSGGKNRRSLEPKSGTLPAEQRHWYDGKQRSKTAKQQRARTGGPDAASDSPRKERSPNRPDNSDLLIGRNPVVEALRAGMPAIRLFLANSLDPDDRVNEAAKLAGSQGVDVVEVNRTDLDRRCESNGLPGATHQGIVLQVRPYQYWAAEGLLDKALASDTPPLIVALDGVTDPHNLGAIARSAAAFGAHGLLIPERRAASVTMSSWKTSAGTLAKLPVAQATNLTRTLESYKKAGLFVAGLDADGDTRLPDLELATGPLVVVVGSEGKGLSRLVRESCDVVASIPISGAESLNASVAAGVSLYEVARRRGARVE</sequence>
<gene>
    <name evidence="6" type="ORF">H4W79_000368</name>
</gene>
<dbReference type="InterPro" id="IPR029064">
    <property type="entry name" value="Ribosomal_eL30-like_sf"/>
</dbReference>
<feature type="compositionally biased region" description="Basic residues" evidence="4">
    <location>
        <begin position="1"/>
        <end position="10"/>
    </location>
</feature>
<evidence type="ECO:0000259" key="5">
    <source>
        <dbReference type="SMART" id="SM00967"/>
    </source>
</evidence>
<dbReference type="EMBL" id="JADBDY010000001">
    <property type="protein sequence ID" value="MBE1456154.1"/>
    <property type="molecule type" value="Genomic_DNA"/>
</dbReference>
<dbReference type="Gene3D" id="3.40.1280.10">
    <property type="match status" value="1"/>
</dbReference>
<dbReference type="InterPro" id="IPR013123">
    <property type="entry name" value="SpoU_subst-bd"/>
</dbReference>
<accession>A0ABR9HAW0</accession>
<dbReference type="EC" id="2.1.1.185" evidence="6"/>
<evidence type="ECO:0000256" key="2">
    <source>
        <dbReference type="ARBA" id="ARBA00022603"/>
    </source>
</evidence>
<keyword evidence="2 6" id="KW-0489">Methyltransferase</keyword>
<evidence type="ECO:0000313" key="7">
    <source>
        <dbReference type="Proteomes" id="UP000598217"/>
    </source>
</evidence>
<feature type="region of interest" description="Disordered" evidence="4">
    <location>
        <begin position="1"/>
        <end position="78"/>
    </location>
</feature>
<dbReference type="GO" id="GO:0008168">
    <property type="term" value="F:methyltransferase activity"/>
    <property type="evidence" value="ECO:0007669"/>
    <property type="project" value="UniProtKB-KW"/>
</dbReference>
<keyword evidence="7" id="KW-1185">Reference proteome</keyword>
<dbReference type="SMART" id="SM00967">
    <property type="entry name" value="SpoU_sub_bind"/>
    <property type="match status" value="1"/>
</dbReference>
<comment type="caution">
    <text evidence="6">The sequence shown here is derived from an EMBL/GenBank/DDBJ whole genome shotgun (WGS) entry which is preliminary data.</text>
</comment>
<dbReference type="NCBIfam" id="TIGR00186">
    <property type="entry name" value="rRNA_methyl_3"/>
    <property type="match status" value="1"/>
</dbReference>
<dbReference type="InterPro" id="IPR029026">
    <property type="entry name" value="tRNA_m1G_MTases_N"/>
</dbReference>
<dbReference type="Gene3D" id="3.30.1330.30">
    <property type="match status" value="1"/>
</dbReference>
<dbReference type="PANTHER" id="PTHR46429:SF1">
    <property type="entry name" value="23S RRNA (GUANOSINE-2'-O-)-METHYLTRANSFERASE RLMB"/>
    <property type="match status" value="1"/>
</dbReference>
<dbReference type="SUPFAM" id="SSF75217">
    <property type="entry name" value="alpha/beta knot"/>
    <property type="match status" value="1"/>
</dbReference>
<dbReference type="Pfam" id="PF00588">
    <property type="entry name" value="SpoU_methylase"/>
    <property type="match status" value="1"/>
</dbReference>
<dbReference type="InterPro" id="IPR004441">
    <property type="entry name" value="rRNA_MeTrfase_TrmH"/>
</dbReference>
<proteinExistence type="inferred from homology"/>
<dbReference type="PANTHER" id="PTHR46429">
    <property type="entry name" value="23S RRNA (GUANOSINE-2'-O-)-METHYLTRANSFERASE RLMB"/>
    <property type="match status" value="1"/>
</dbReference>
<feature type="compositionally biased region" description="Basic and acidic residues" evidence="4">
    <location>
        <begin position="32"/>
        <end position="41"/>
    </location>
</feature>
<keyword evidence="3 6" id="KW-0808">Transferase</keyword>
<feature type="compositionally biased region" description="Basic and acidic residues" evidence="4">
    <location>
        <begin position="62"/>
        <end position="74"/>
    </location>
</feature>
<dbReference type="Pfam" id="PF08032">
    <property type="entry name" value="SpoU_sub_bind"/>
    <property type="match status" value="1"/>
</dbReference>
<dbReference type="Proteomes" id="UP000598217">
    <property type="component" value="Unassembled WGS sequence"/>
</dbReference>
<evidence type="ECO:0000313" key="6">
    <source>
        <dbReference type="EMBL" id="MBE1456154.1"/>
    </source>
</evidence>
<organism evidence="6 7">
    <name type="scientific">Nocardiopsis terrae</name>
    <dbReference type="NCBI Taxonomy" id="372655"/>
    <lineage>
        <taxon>Bacteria</taxon>
        <taxon>Bacillati</taxon>
        <taxon>Actinomycetota</taxon>
        <taxon>Actinomycetes</taxon>
        <taxon>Streptosporangiales</taxon>
        <taxon>Nocardiopsidaceae</taxon>
        <taxon>Nocardiopsis</taxon>
    </lineage>
</organism>